<comment type="caution">
    <text evidence="2">The sequence shown here is derived from an EMBL/GenBank/DDBJ whole genome shotgun (WGS) entry which is preliminary data.</text>
</comment>
<accession>D3BIJ2</accession>
<dbReference type="GeneID" id="31363551"/>
<dbReference type="RefSeq" id="XP_020430740.1">
    <property type="nucleotide sequence ID" value="XM_020578901.1"/>
</dbReference>
<dbReference type="InParanoid" id="D3BIJ2"/>
<proteinExistence type="predicted"/>
<reference evidence="2 3" key="1">
    <citation type="journal article" date="2011" name="Genome Res.">
        <title>Phylogeny-wide analysis of social amoeba genomes highlights ancient origins for complex intercellular communication.</title>
        <authorList>
            <person name="Heidel A.J."/>
            <person name="Lawal H.M."/>
            <person name="Felder M."/>
            <person name="Schilde C."/>
            <person name="Helps N.R."/>
            <person name="Tunggal B."/>
            <person name="Rivero F."/>
            <person name="John U."/>
            <person name="Schleicher M."/>
            <person name="Eichinger L."/>
            <person name="Platzer M."/>
            <person name="Noegel A.A."/>
            <person name="Schaap P."/>
            <person name="Gloeckner G."/>
        </authorList>
    </citation>
    <scope>NUCLEOTIDE SEQUENCE [LARGE SCALE GENOMIC DNA]</scope>
    <source>
        <strain evidence="3">ATCC 26659 / Pp 5 / PN500</strain>
    </source>
</reference>
<evidence type="ECO:0000313" key="3">
    <source>
        <dbReference type="Proteomes" id="UP000001396"/>
    </source>
</evidence>
<evidence type="ECO:0000313" key="2">
    <source>
        <dbReference type="EMBL" id="EFA78616.1"/>
    </source>
</evidence>
<sequence>MADSGGDVGSRLFLLVVGGTMRANSGVWDVVWCMVGRWTSLERVFAELLAGCKNHSVEHSHWSKDRLFLLLAIVTTIYMITTLNYRFFLKSGGVEASTIREAND</sequence>
<dbReference type="EMBL" id="ADBJ01000037">
    <property type="protein sequence ID" value="EFA78616.1"/>
    <property type="molecule type" value="Genomic_DNA"/>
</dbReference>
<protein>
    <submittedName>
        <fullName evidence="2">Uncharacterized protein</fullName>
    </submittedName>
</protein>
<evidence type="ECO:0000256" key="1">
    <source>
        <dbReference type="SAM" id="Phobius"/>
    </source>
</evidence>
<dbReference type="Proteomes" id="UP000001396">
    <property type="component" value="Unassembled WGS sequence"/>
</dbReference>
<organism evidence="2 3">
    <name type="scientific">Heterostelium pallidum (strain ATCC 26659 / Pp 5 / PN500)</name>
    <name type="common">Cellular slime mold</name>
    <name type="synonym">Polysphondylium pallidum</name>
    <dbReference type="NCBI Taxonomy" id="670386"/>
    <lineage>
        <taxon>Eukaryota</taxon>
        <taxon>Amoebozoa</taxon>
        <taxon>Evosea</taxon>
        <taxon>Eumycetozoa</taxon>
        <taxon>Dictyostelia</taxon>
        <taxon>Acytosteliales</taxon>
        <taxon>Acytosteliaceae</taxon>
        <taxon>Heterostelium</taxon>
    </lineage>
</organism>
<keyword evidence="1" id="KW-1133">Transmembrane helix</keyword>
<name>D3BIJ2_HETP5</name>
<gene>
    <name evidence="2" type="ORF">PPL_08071</name>
</gene>
<dbReference type="AlphaFoldDB" id="D3BIJ2"/>
<keyword evidence="1" id="KW-0472">Membrane</keyword>
<keyword evidence="3" id="KW-1185">Reference proteome</keyword>
<keyword evidence="1" id="KW-0812">Transmembrane</keyword>
<feature type="transmembrane region" description="Helical" evidence="1">
    <location>
        <begin position="67"/>
        <end position="88"/>
    </location>
</feature>